<reference evidence="4 6" key="2">
    <citation type="submission" date="2020-04" db="EMBL/GenBank/DDBJ databases">
        <authorList>
            <person name="Hitch T.C.A."/>
            <person name="Wylensek D."/>
            <person name="Clavel T."/>
        </authorList>
    </citation>
    <scope>NUCLEOTIDE SEQUENCE [LARGE SCALE GENOMIC DNA]</scope>
    <source>
        <strain evidence="4 6">105184</strain>
    </source>
</reference>
<feature type="compositionally biased region" description="Low complexity" evidence="1">
    <location>
        <begin position="886"/>
        <end position="896"/>
    </location>
</feature>
<keyword evidence="3" id="KW-0378">Hydrolase</keyword>
<name>A0A6N7WU68_9ACTN</name>
<keyword evidence="3" id="KW-0540">Nuclease</keyword>
<organism evidence="3 5">
    <name type="scientific">Parafannyhessea umbonata</name>
    <dbReference type="NCBI Taxonomy" id="604330"/>
    <lineage>
        <taxon>Bacteria</taxon>
        <taxon>Bacillati</taxon>
        <taxon>Actinomycetota</taxon>
        <taxon>Coriobacteriia</taxon>
        <taxon>Coriobacteriales</taxon>
        <taxon>Atopobiaceae</taxon>
        <taxon>Parafannyhessea</taxon>
    </lineage>
</organism>
<keyword evidence="3" id="KW-0255">Endonuclease</keyword>
<evidence type="ECO:0000313" key="6">
    <source>
        <dbReference type="Proteomes" id="UP000565613"/>
    </source>
</evidence>
<gene>
    <name evidence="3" type="ORF">FYJ69_04790</name>
    <name evidence="4" type="ORF">HF885_10070</name>
</gene>
<dbReference type="Proteomes" id="UP000434342">
    <property type="component" value="Unassembled WGS sequence"/>
</dbReference>
<evidence type="ECO:0000259" key="2">
    <source>
        <dbReference type="SMART" id="SM00974"/>
    </source>
</evidence>
<dbReference type="Pfam" id="PF10544">
    <property type="entry name" value="T5orf172"/>
    <property type="match status" value="1"/>
</dbReference>
<reference evidence="3 5" key="1">
    <citation type="submission" date="2019-08" db="EMBL/GenBank/DDBJ databases">
        <title>In-depth cultivation of the pig gut microbiome towards novel bacterial diversity and tailored functional studies.</title>
        <authorList>
            <person name="Wylensek D."/>
            <person name="Hitch T.C.A."/>
            <person name="Clavel T."/>
        </authorList>
    </citation>
    <scope>NUCLEOTIDE SEQUENCE [LARGE SCALE GENOMIC DNA]</scope>
    <source>
        <strain evidence="3 5">WB01_CNA04</strain>
    </source>
</reference>
<dbReference type="SUPFAM" id="SSF52540">
    <property type="entry name" value="P-loop containing nucleoside triphosphate hydrolases"/>
    <property type="match status" value="1"/>
</dbReference>
<feature type="region of interest" description="Disordered" evidence="1">
    <location>
        <begin position="859"/>
        <end position="908"/>
    </location>
</feature>
<dbReference type="EMBL" id="VUND01000001">
    <property type="protein sequence ID" value="MST60230.1"/>
    <property type="molecule type" value="Genomic_DNA"/>
</dbReference>
<dbReference type="RefSeq" id="WP_154540424.1">
    <property type="nucleotide sequence ID" value="NZ_JABAGR010000016.1"/>
</dbReference>
<evidence type="ECO:0000313" key="3">
    <source>
        <dbReference type="EMBL" id="MST60230.1"/>
    </source>
</evidence>
<accession>A0A6N7WU68</accession>
<dbReference type="GO" id="GO:0004519">
    <property type="term" value="F:endonuclease activity"/>
    <property type="evidence" value="ECO:0007669"/>
    <property type="project" value="UniProtKB-KW"/>
</dbReference>
<evidence type="ECO:0000313" key="5">
    <source>
        <dbReference type="Proteomes" id="UP000434342"/>
    </source>
</evidence>
<dbReference type="Gene3D" id="3.40.50.300">
    <property type="entry name" value="P-loop containing nucleotide triphosphate hydrolases"/>
    <property type="match status" value="1"/>
</dbReference>
<dbReference type="EMBL" id="JABAGR010000016">
    <property type="protein sequence ID" value="NMF26754.1"/>
    <property type="molecule type" value="Genomic_DNA"/>
</dbReference>
<comment type="caution">
    <text evidence="3">The sequence shown here is derived from an EMBL/GenBank/DDBJ whole genome shotgun (WGS) entry which is preliminary data.</text>
</comment>
<sequence length="1061" mass="120691">MATDFFPPRPDAQPIIYAYREPNNPQLKGLLKVGYTSRTIEERMHEHYPTLKPGEKPYEVVFTASAMRDDGTVFLDHEVHANLEENGFKRLRDRDGKKTEWFRCTVDDVRAAYVAVRDRAENVERRTQTFRMRPEQAAAVHKTEAYFRSIEEEGGARTPKFLWNAKMRFGKTFATYELAKDMGFRRVLVLTFKPAVQAAWEEDLATHVDFEGWQFISRPKEPGRPDIAEQYEAADKSRPIVCFGSFQDFLGRDRSGRIKPQHEWVREEDWDLVVFDEYHFGAWNDNSKTLFEPEDEDERDTQEDIDTRVGHVNTGNEMDEGDLPIVTRYYLFLSGTPFRALNSGEFIEEQIFNWTYSDEQRAKEAWPSEHPGRPNPYESLPRMVMLTYQMPDEIRRVALGGEYNGFDLNAFFEARGEGDEAEFVLKDSVQKWLDLIRGAYRPSAVDDLKLGAEKPALPYSDTRLLRVLNHTLWYLPRVNSCYAMRNLLAEPQNVFFHDYTVNVCAGPETGVGEAALDKVRESMADPLNSQTITLTCGKLTTGVTVKPWTGIFMLTNMKSPETYFQAAFRVQSPWTVTDDSGKTQIVKKECYVFDFALDRSLRMVSDYSCRLKVDENEGPEQKVGEFINFLPVLAYDGSAMRPVSAADILDIAMAGTSATLLARRWESALLVNVDNDTLRRILGNEDALKALMSIEGFRNLNQDIETIINRSEAIKKAKREKDNLTPKEQKEMTAEEKELKSKRKQIQEKLIKFATRIPVFMYLTDYREQTLKDVITQLEPGLFKKVTGLTVKDFELLVSLGVFNDALMNDAVYKFRRYEDSSLTYAGVNRHEGERVGLFDTTLSDFEYMEMAQQESMVAPDGLAKVPSGTSTAEVRKSQRATSEPAASADTAKPAANTTAGSAPTLHASALAKEERRDWLSDELDDAGLEYIDRRPNDGCLWIINTPGAIEILERLNDRGASFKLSRHGDKATGGRSAWWLRGYPKEKGGVAKVKPPVTKAELDALKPGDTVLHKAFGYGQIVDLDSSYIEVSFENDNHKKKPSRKFVFPGSFYQGLLRIG</sequence>
<protein>
    <submittedName>
        <fullName evidence="3">Restriction endonuclease</fullName>
    </submittedName>
</protein>
<dbReference type="Proteomes" id="UP000565613">
    <property type="component" value="Unassembled WGS sequence"/>
</dbReference>
<evidence type="ECO:0000313" key="4">
    <source>
        <dbReference type="EMBL" id="NMF26754.1"/>
    </source>
</evidence>
<dbReference type="AlphaFoldDB" id="A0A6N7WU68"/>
<proteinExistence type="predicted"/>
<dbReference type="InterPro" id="IPR027417">
    <property type="entry name" value="P-loop_NTPase"/>
</dbReference>
<dbReference type="SMART" id="SM00974">
    <property type="entry name" value="T5orf172"/>
    <property type="match status" value="1"/>
</dbReference>
<evidence type="ECO:0000256" key="1">
    <source>
        <dbReference type="SAM" id="MobiDB-lite"/>
    </source>
</evidence>
<dbReference type="InterPro" id="IPR018306">
    <property type="entry name" value="Phage_T5_Orf172_DNA-bd"/>
</dbReference>
<feature type="domain" description="Bacteriophage T5 Orf172 DNA-binding" evidence="2">
    <location>
        <begin position="25"/>
        <end position="116"/>
    </location>
</feature>